<reference evidence="4 5" key="1">
    <citation type="submission" date="2017-01" db="EMBL/GenBank/DDBJ databases">
        <authorList>
            <person name="Mah S.A."/>
            <person name="Swanson W.J."/>
            <person name="Moy G.W."/>
            <person name="Vacquier V.D."/>
        </authorList>
    </citation>
    <scope>NUCLEOTIDE SEQUENCE [LARGE SCALE GENOMIC DNA]</scope>
    <source>
        <strain evidence="4 5">ASpG1</strain>
    </source>
</reference>
<dbReference type="RefSeq" id="WP_076488009.1">
    <property type="nucleotide sequence ID" value="NZ_FTMS01000004.1"/>
</dbReference>
<evidence type="ECO:0000313" key="5">
    <source>
        <dbReference type="Proteomes" id="UP000186400"/>
    </source>
</evidence>
<feature type="region of interest" description="Disordered" evidence="2">
    <location>
        <begin position="679"/>
        <end position="703"/>
    </location>
</feature>
<proteinExistence type="predicted"/>
<sequence length="703" mass="74926">MTTGRFQQTGHAMVRYLIPATIVLAAVLAGCANPMGSSTRSGGTTDLVGDVAPTPITITFVLDTDAGEGMTLSTSHSAPAPIAATAGVPLRLDQGIGFTATGPGPGGGALTYHASGWSTEPYSSQYERIMNPSSSEPDDGWYLPGFEATFNENTTLYIRWLPEFDNIAAQVTFVEPGTGTRTVDGPVMHLRDVLPFERTAYFQDALSAPWTVSSNQRVWEWKSETVSYSRNANSPPAGTPAVWQFVFNNGGEYLATFAANGSGPVAGLRPVSITYTPRQVYTITFDANGGTMSSGVVTRDAFADIPIANNVGWWGMSSETQLPEPTRGNLTFANDWFFDPDYSGDDWFTNATADTTLYAQWQTGITFDPNGGSLAGLSQHVQTTILTNVTADGVAMVIEAPGISTARAQHDVFGGWFTEQGDAPEFFVSNKVSTGANSSDSFTIDSVTGPLTLYAGWIPQYEIGEVLPGNQGIIFHILGGSEPQRTQPQSNELVEASITNESTNWRFLAVAPVEEPEDTVQNPNPNPGWLSSGTDWQTVFTTDPGSGNAAHGKFDLLKTLDVLGGGRPSTAEIIAWAGSGHGSETVARQARESDIGGLKPTTITDLNAVWYLPSASELIEIANARNSAGTSVWEIAGMRFGSGATRQYWTSTTYNGGYGHGDMNGNAFFVHVSDSASVTPQAGTRSRSNGGTNSPRVRPVRRF</sequence>
<keyword evidence="3" id="KW-0812">Transmembrane</keyword>
<dbReference type="Pfam" id="PF09479">
    <property type="entry name" value="Flg_new"/>
    <property type="match status" value="1"/>
</dbReference>
<dbReference type="STRING" id="159291.SAMN05920897_10442"/>
<keyword evidence="3" id="KW-1133">Transmembrane helix</keyword>
<dbReference type="PROSITE" id="PS51257">
    <property type="entry name" value="PROKAR_LIPOPROTEIN"/>
    <property type="match status" value="1"/>
</dbReference>
<name>A0A1N6Q7Q0_9SPIO</name>
<evidence type="ECO:0000256" key="2">
    <source>
        <dbReference type="SAM" id="MobiDB-lite"/>
    </source>
</evidence>
<accession>A0A1N6Q7Q0</accession>
<keyword evidence="5" id="KW-1185">Reference proteome</keyword>
<dbReference type="InterPro" id="IPR013378">
    <property type="entry name" value="InlB-like_B-rpt"/>
</dbReference>
<dbReference type="InterPro" id="IPR042229">
    <property type="entry name" value="Listeria/Bacterioides_rpt_sf"/>
</dbReference>
<comment type="subcellular location">
    <subcellularLocation>
        <location evidence="1">Cell envelope</location>
    </subcellularLocation>
</comment>
<protein>
    <submittedName>
        <fullName evidence="4">Repeat domain (List_Bact_rpt)</fullName>
    </submittedName>
</protein>
<keyword evidence="3" id="KW-0472">Membrane</keyword>
<dbReference type="Proteomes" id="UP000186400">
    <property type="component" value="Unassembled WGS sequence"/>
</dbReference>
<dbReference type="AlphaFoldDB" id="A0A1N6Q7Q0"/>
<evidence type="ECO:0000256" key="1">
    <source>
        <dbReference type="ARBA" id="ARBA00004196"/>
    </source>
</evidence>
<gene>
    <name evidence="4" type="ORF">SAMN05920897_10442</name>
</gene>
<dbReference type="OrthoDB" id="1775972at2"/>
<dbReference type="EMBL" id="FTMS01000004">
    <property type="protein sequence ID" value="SIQ12476.1"/>
    <property type="molecule type" value="Genomic_DNA"/>
</dbReference>
<evidence type="ECO:0000313" key="4">
    <source>
        <dbReference type="EMBL" id="SIQ12476.1"/>
    </source>
</evidence>
<evidence type="ECO:0000256" key="3">
    <source>
        <dbReference type="SAM" id="Phobius"/>
    </source>
</evidence>
<dbReference type="Gene3D" id="2.60.40.4270">
    <property type="entry name" value="Listeria-Bacteroides repeat domain"/>
    <property type="match status" value="1"/>
</dbReference>
<feature type="compositionally biased region" description="Polar residues" evidence="2">
    <location>
        <begin position="679"/>
        <end position="695"/>
    </location>
</feature>
<organism evidence="4 5">
    <name type="scientific">Alkalispirochaeta americana</name>
    <dbReference type="NCBI Taxonomy" id="159291"/>
    <lineage>
        <taxon>Bacteria</taxon>
        <taxon>Pseudomonadati</taxon>
        <taxon>Spirochaetota</taxon>
        <taxon>Spirochaetia</taxon>
        <taxon>Spirochaetales</taxon>
        <taxon>Spirochaetaceae</taxon>
        <taxon>Alkalispirochaeta</taxon>
    </lineage>
</organism>
<feature type="transmembrane region" description="Helical" evidence="3">
    <location>
        <begin position="12"/>
        <end position="30"/>
    </location>
</feature>